<feature type="coiled-coil region" evidence="2">
    <location>
        <begin position="316"/>
        <end position="396"/>
    </location>
</feature>
<dbReference type="EMBL" id="JBEAFC010000014">
    <property type="protein sequence ID" value="KAL1532765.1"/>
    <property type="molecule type" value="Genomic_DNA"/>
</dbReference>
<feature type="region of interest" description="Disordered" evidence="3">
    <location>
        <begin position="82"/>
        <end position="112"/>
    </location>
</feature>
<organism evidence="5 6">
    <name type="scientific">Salvia divinorum</name>
    <name type="common">Maria pastora</name>
    <name type="synonym">Diviner's sage</name>
    <dbReference type="NCBI Taxonomy" id="28513"/>
    <lineage>
        <taxon>Eukaryota</taxon>
        <taxon>Viridiplantae</taxon>
        <taxon>Streptophyta</taxon>
        <taxon>Embryophyta</taxon>
        <taxon>Tracheophyta</taxon>
        <taxon>Spermatophyta</taxon>
        <taxon>Magnoliopsida</taxon>
        <taxon>eudicotyledons</taxon>
        <taxon>Gunneridae</taxon>
        <taxon>Pentapetalae</taxon>
        <taxon>asterids</taxon>
        <taxon>lamiids</taxon>
        <taxon>Lamiales</taxon>
        <taxon>Lamiaceae</taxon>
        <taxon>Nepetoideae</taxon>
        <taxon>Mentheae</taxon>
        <taxon>Salviinae</taxon>
        <taxon>Salvia</taxon>
        <taxon>Salvia subgen. Calosphace</taxon>
    </lineage>
</organism>
<protein>
    <recommendedName>
        <fullName evidence="4">NAB domain-containing protein</fullName>
    </recommendedName>
</protein>
<evidence type="ECO:0000313" key="5">
    <source>
        <dbReference type="EMBL" id="KAL1532765.1"/>
    </source>
</evidence>
<sequence>MPKQRWRKSFNSFIDPSEDEQLRGIKTEIDGNVQKIFNFLKEKNGDDRKDEVADLIGDFHKQYDSLYARYDHLSGKLRNKFRAKSGKDTASSSSDSSDSDDSLAKSEKTNGQVEITMAENSSVSERGELERKLTAAADEKEALHQEYLSSVERLNADVSLLREENAQLQSRNFEMEKALAEKESEISKFWERESESSARIMTLAADVNNLREKLGHMSDQKSEAYRVVEKQRGEMSEVLIQIENLKEELSLAEDRNTELGHKIVEQKREMEEHRDELLRLSEEHMQLEVRFRDCHERLILSEKKTEEISDQFRGSMAVKNQDIDQLEESIEDLKAELDIKEDELSSLVENMRATEVKQRLSGQKLRITEQVLNEKEEIHQKRVEKLQEEQELLQGRIASLAGIVSIYKEAQLSLVGDISEKMNETLNGIDTFSVKFEEDYGHLESRVYEIRNELKVVVNWITGNNAEKDEMKKEVGSLVEQVLVLTEKVNEMGMILQKNEEERKSLSETVRQRDEKAKELTMMIEERDGKLNEKDSGMLSLSEEKREAIRQLCIWIDFHHDRYEDLKDMMLKKRGGTRQIAA</sequence>
<keyword evidence="1 2" id="KW-0175">Coiled coil</keyword>
<gene>
    <name evidence="5" type="ORF">AAHA92_32734</name>
</gene>
<proteinExistence type="predicted"/>
<dbReference type="Proteomes" id="UP001567538">
    <property type="component" value="Unassembled WGS sequence"/>
</dbReference>
<feature type="coiled-coil region" evidence="2">
    <location>
        <begin position="126"/>
        <end position="185"/>
    </location>
</feature>
<reference evidence="5 6" key="1">
    <citation type="submission" date="2024-06" db="EMBL/GenBank/DDBJ databases">
        <title>A chromosome level genome sequence of Diviner's sage (Salvia divinorum).</title>
        <authorList>
            <person name="Ford S.A."/>
            <person name="Ro D.-K."/>
            <person name="Ness R.W."/>
            <person name="Phillips M.A."/>
        </authorList>
    </citation>
    <scope>NUCLEOTIDE SEQUENCE [LARGE SCALE GENOMIC DNA]</scope>
    <source>
        <strain evidence="5">SAF-2024a</strain>
        <tissue evidence="5">Leaf</tissue>
    </source>
</reference>
<keyword evidence="6" id="KW-1185">Reference proteome</keyword>
<evidence type="ECO:0000313" key="6">
    <source>
        <dbReference type="Proteomes" id="UP001567538"/>
    </source>
</evidence>
<evidence type="ECO:0000259" key="4">
    <source>
        <dbReference type="PROSITE" id="PS51774"/>
    </source>
</evidence>
<dbReference type="PANTHER" id="PTHR47357">
    <property type="entry name" value="COP1-INTERACTIVE PROTEIN 1"/>
    <property type="match status" value="1"/>
</dbReference>
<dbReference type="PROSITE" id="PS51774">
    <property type="entry name" value="NAB"/>
    <property type="match status" value="1"/>
</dbReference>
<accession>A0ABD1FLT2</accession>
<name>A0ABD1FLT2_SALDI</name>
<comment type="caution">
    <text evidence="5">The sequence shown here is derived from an EMBL/GenBank/DDBJ whole genome shotgun (WGS) entry which is preliminary data.</text>
</comment>
<evidence type="ECO:0000256" key="1">
    <source>
        <dbReference type="ARBA" id="ARBA00023054"/>
    </source>
</evidence>
<evidence type="ECO:0000256" key="3">
    <source>
        <dbReference type="SAM" id="MobiDB-lite"/>
    </source>
</evidence>
<feature type="domain" description="NAB" evidence="4">
    <location>
        <begin position="6"/>
        <end position="77"/>
    </location>
</feature>
<dbReference type="AlphaFoldDB" id="A0ABD1FLT2"/>
<evidence type="ECO:0000256" key="2">
    <source>
        <dbReference type="SAM" id="Coils"/>
    </source>
</evidence>
<feature type="coiled-coil region" evidence="2">
    <location>
        <begin position="228"/>
        <end position="290"/>
    </location>
</feature>
<dbReference type="InterPro" id="IPR011684">
    <property type="entry name" value="NAB"/>
</dbReference>
<dbReference type="PANTHER" id="PTHR47357:SF1">
    <property type="entry name" value="SPINDLE POLE BODY COMPONENT 110"/>
    <property type="match status" value="1"/>
</dbReference>